<dbReference type="AlphaFoldDB" id="A0A5M3ZDD7"/>
<proteinExistence type="predicted"/>
<dbReference type="VEuPathDB" id="FungiDB:ATEG_10143"/>
<dbReference type="OrthoDB" id="4506699at2759"/>
<reference evidence="1 2" key="1">
    <citation type="submission" date="2020-01" db="EMBL/GenBank/DDBJ databases">
        <title>Aspergillus terreus IFO 6365 whole genome shotgun sequence.</title>
        <authorList>
            <person name="Kanamasa S."/>
            <person name="Takahashi H."/>
        </authorList>
    </citation>
    <scope>NUCLEOTIDE SEQUENCE [LARGE SCALE GENOMIC DNA]</scope>
    <source>
        <strain evidence="1 2">IFO 6365</strain>
    </source>
</reference>
<dbReference type="InterPro" id="IPR027417">
    <property type="entry name" value="P-loop_NTPase"/>
</dbReference>
<sequence length="399" mass="44549">MKLVNLVQVTPSSDELLRAEILAVCPAELAGVDFDAHIEPQPLAFIELSTVDEVRAVIVRLIPSEKPFRCQICALQSLNDGSALRTNIWRVLLGNCIAGPSSVKRTARSVWFGKPCLELPPKDIQSIDCPLGLTDYDLVQLLRDVRMQAFRQDMQQVQNKAVLDKKLTNRMKAQGILRRPEHSEWAGARADPNSHCHRGHEKSACLAGLASSRALRILLLAPSNPLVDERPPPKLVLLGRTRQQVLMVTPSNDAFNDLACTAQEIANSVVIDRQAMVIRLYANEAVVQMLIVCFLIEWHENATFNLSLVIDKLLEKYAEFRRFIDLYEDGAVFDPKDQESFTKTVTNQLRYTLQLVDIVVGTTFGASQPLVVDSLQPELVVIDEAARATEPELWPLLAD</sequence>
<evidence type="ECO:0000313" key="2">
    <source>
        <dbReference type="Proteomes" id="UP000452235"/>
    </source>
</evidence>
<evidence type="ECO:0000313" key="1">
    <source>
        <dbReference type="EMBL" id="GFF21606.1"/>
    </source>
</evidence>
<dbReference type="Gene3D" id="3.40.50.300">
    <property type="entry name" value="P-loop containing nucleotide triphosphate hydrolases"/>
    <property type="match status" value="1"/>
</dbReference>
<dbReference type="EMBL" id="BLJY01000015">
    <property type="protein sequence ID" value="GFF21606.1"/>
    <property type="molecule type" value="Genomic_DNA"/>
</dbReference>
<name>A0A5M3ZDD7_ASPTE</name>
<organism evidence="1 2">
    <name type="scientific">Aspergillus terreus</name>
    <dbReference type="NCBI Taxonomy" id="33178"/>
    <lineage>
        <taxon>Eukaryota</taxon>
        <taxon>Fungi</taxon>
        <taxon>Dikarya</taxon>
        <taxon>Ascomycota</taxon>
        <taxon>Pezizomycotina</taxon>
        <taxon>Eurotiomycetes</taxon>
        <taxon>Eurotiomycetidae</taxon>
        <taxon>Eurotiales</taxon>
        <taxon>Aspergillaceae</taxon>
        <taxon>Aspergillus</taxon>
        <taxon>Aspergillus subgen. Circumdati</taxon>
    </lineage>
</organism>
<accession>A0A5M3ZDD7</accession>
<dbReference type="Proteomes" id="UP000452235">
    <property type="component" value="Unassembled WGS sequence"/>
</dbReference>
<keyword evidence="2" id="KW-1185">Reference proteome</keyword>
<comment type="caution">
    <text evidence="1">The sequence shown here is derived from an EMBL/GenBank/DDBJ whole genome shotgun (WGS) entry which is preliminary data.</text>
</comment>
<gene>
    <name evidence="1" type="ORF">ATEIFO6365_0015017800</name>
</gene>
<protein>
    <submittedName>
        <fullName evidence="1">Uncharacterized protein</fullName>
    </submittedName>
</protein>